<comment type="caution">
    <text evidence="2">The sequence shown here is derived from an EMBL/GenBank/DDBJ whole genome shotgun (WGS) entry which is preliminary data.</text>
</comment>
<protein>
    <submittedName>
        <fullName evidence="2">Uncharacterized protein</fullName>
    </submittedName>
</protein>
<sequence>MPFETFNIRAEDLNMSPLTSSRSAPAQPNFKSDRPSMSRSTTSKTSFRNLSSKTSIKTLSRKASKPALKRKLTLEEIYSKPGLSRATTDASYGTAAMEVAPEVTLKSRVVGIWGTFSTYFFKAAITADALAALNYPPVMRGCVI</sequence>
<dbReference type="EMBL" id="WNWS01000372">
    <property type="protein sequence ID" value="KAE9969287.1"/>
    <property type="molecule type" value="Genomic_DNA"/>
</dbReference>
<evidence type="ECO:0000313" key="2">
    <source>
        <dbReference type="EMBL" id="KAE9969287.1"/>
    </source>
</evidence>
<evidence type="ECO:0000256" key="1">
    <source>
        <dbReference type="SAM" id="MobiDB-lite"/>
    </source>
</evidence>
<feature type="compositionally biased region" description="Polar residues" evidence="1">
    <location>
        <begin position="16"/>
        <end position="30"/>
    </location>
</feature>
<evidence type="ECO:0000313" key="3">
    <source>
        <dbReference type="Proteomes" id="UP000447873"/>
    </source>
</evidence>
<reference evidence="2 3" key="1">
    <citation type="submission" date="2018-12" db="EMBL/GenBank/DDBJ databases">
        <title>Venturia inaequalis Genome Resource.</title>
        <authorList>
            <person name="Lichtner F.J."/>
        </authorList>
    </citation>
    <scope>NUCLEOTIDE SEQUENCE [LARGE SCALE GENOMIC DNA]</scope>
    <source>
        <strain evidence="2 3">120213</strain>
    </source>
</reference>
<accession>A0A8H3UEU3</accession>
<dbReference type="AlphaFoldDB" id="A0A8H3UEU3"/>
<feature type="compositionally biased region" description="Polar residues" evidence="1">
    <location>
        <begin position="37"/>
        <end position="52"/>
    </location>
</feature>
<gene>
    <name evidence="2" type="ORF">EG328_006966</name>
</gene>
<feature type="region of interest" description="Disordered" evidence="1">
    <location>
        <begin position="14"/>
        <end position="52"/>
    </location>
</feature>
<proteinExistence type="predicted"/>
<organism evidence="2 3">
    <name type="scientific">Venturia inaequalis</name>
    <name type="common">Apple scab fungus</name>
    <dbReference type="NCBI Taxonomy" id="5025"/>
    <lineage>
        <taxon>Eukaryota</taxon>
        <taxon>Fungi</taxon>
        <taxon>Dikarya</taxon>
        <taxon>Ascomycota</taxon>
        <taxon>Pezizomycotina</taxon>
        <taxon>Dothideomycetes</taxon>
        <taxon>Pleosporomycetidae</taxon>
        <taxon>Venturiales</taxon>
        <taxon>Venturiaceae</taxon>
        <taxon>Venturia</taxon>
    </lineage>
</organism>
<dbReference type="Proteomes" id="UP000447873">
    <property type="component" value="Unassembled WGS sequence"/>
</dbReference>
<name>A0A8H3UEU3_VENIN</name>